<dbReference type="OrthoDB" id="3265815at2759"/>
<dbReference type="InParanoid" id="D8Q4Q8"/>
<dbReference type="AlphaFoldDB" id="D8Q4Q8"/>
<name>D8Q4Q8_SCHCM</name>
<dbReference type="eggNOG" id="KOG0519">
    <property type="taxonomic scope" value="Eukaryota"/>
</dbReference>
<organism evidence="3">
    <name type="scientific">Schizophyllum commune (strain H4-8 / FGSC 9210)</name>
    <name type="common">Split gill fungus</name>
    <dbReference type="NCBI Taxonomy" id="578458"/>
    <lineage>
        <taxon>Eukaryota</taxon>
        <taxon>Fungi</taxon>
        <taxon>Dikarya</taxon>
        <taxon>Basidiomycota</taxon>
        <taxon>Agaricomycotina</taxon>
        <taxon>Agaricomycetes</taxon>
        <taxon>Agaricomycetidae</taxon>
        <taxon>Agaricales</taxon>
        <taxon>Schizophyllaceae</taxon>
        <taxon>Schizophyllum</taxon>
    </lineage>
</organism>
<evidence type="ECO:0000256" key="1">
    <source>
        <dbReference type="SAM" id="MobiDB-lite"/>
    </source>
</evidence>
<reference evidence="2 3" key="1">
    <citation type="journal article" date="2010" name="Nat. Biotechnol.">
        <title>Genome sequence of the model mushroom Schizophyllum commune.</title>
        <authorList>
            <person name="Ohm R.A."/>
            <person name="de Jong J.F."/>
            <person name="Lugones L.G."/>
            <person name="Aerts A."/>
            <person name="Kothe E."/>
            <person name="Stajich J.E."/>
            <person name="de Vries R.P."/>
            <person name="Record E."/>
            <person name="Levasseur A."/>
            <person name="Baker S.E."/>
            <person name="Bartholomew K.A."/>
            <person name="Coutinho P.M."/>
            <person name="Erdmann S."/>
            <person name="Fowler T.J."/>
            <person name="Gathman A.C."/>
            <person name="Lombard V."/>
            <person name="Henrissat B."/>
            <person name="Knabe N."/>
            <person name="Kuees U."/>
            <person name="Lilly W.W."/>
            <person name="Lindquist E."/>
            <person name="Lucas S."/>
            <person name="Magnuson J.K."/>
            <person name="Piumi F."/>
            <person name="Raudaskoski M."/>
            <person name="Salamov A."/>
            <person name="Schmutz J."/>
            <person name="Schwarze F.W.M.R."/>
            <person name="vanKuyk P.A."/>
            <person name="Horton J.S."/>
            <person name="Grigoriev I.V."/>
            <person name="Woesten H.A.B."/>
        </authorList>
    </citation>
    <scope>NUCLEOTIDE SEQUENCE [LARGE SCALE GENOMIC DNA]</scope>
    <source>
        <strain evidence="3">H4-8 / FGSC 9210</strain>
    </source>
</reference>
<dbReference type="RefSeq" id="XP_003031736.1">
    <property type="nucleotide sequence ID" value="XM_003031690.1"/>
</dbReference>
<feature type="compositionally biased region" description="Low complexity" evidence="1">
    <location>
        <begin position="27"/>
        <end position="46"/>
    </location>
</feature>
<dbReference type="OMA" id="PPTKECT"/>
<dbReference type="Proteomes" id="UP000007431">
    <property type="component" value="Unassembled WGS sequence"/>
</dbReference>
<dbReference type="VEuPathDB" id="FungiDB:SCHCODRAFT_02701434"/>
<gene>
    <name evidence="2" type="ORF">SCHCODRAFT_108965</name>
</gene>
<protein>
    <submittedName>
        <fullName evidence="2">Uncharacterized protein</fullName>
    </submittedName>
</protein>
<dbReference type="GeneID" id="9596268"/>
<accession>D8Q4Q8</accession>
<sequence>MAPRLNVLASTALTRDNDMGGLQPALPSDTLPSIDPTTTSPSCPSQSPELCMSIVFPLVVSPVTPPPDAVLISRDDVHFFVKGIRLFPAFRNLLPAHGPLVAGLPSVCGLSVAGLPSARAPDTAETLNIVLHAALGRELVGFAAPSGSATGPSASDSAPSVSAIGAAVDRFNAYGLDASVLLAPGRPLHRLLATHIPTAPLAVYVVAARADAGALAAAASAHLLGEPAHKISDELAEAMGAVYLKRLFMLHWRRVEALKEILGRAPGMHALNGFGERCEDQGVLAKRWEDVTVEIDVNAKPDTPAGHIEAELLSISSHLSCKHCKASLRERIEECVVDWAAVGRTI</sequence>
<evidence type="ECO:0000313" key="3">
    <source>
        <dbReference type="Proteomes" id="UP000007431"/>
    </source>
</evidence>
<keyword evidence="3" id="KW-1185">Reference proteome</keyword>
<feature type="non-terminal residue" evidence="2">
    <location>
        <position position="346"/>
    </location>
</feature>
<feature type="region of interest" description="Disordered" evidence="1">
    <location>
        <begin position="16"/>
        <end position="46"/>
    </location>
</feature>
<evidence type="ECO:0000313" key="2">
    <source>
        <dbReference type="EMBL" id="EFI96833.1"/>
    </source>
</evidence>
<dbReference type="KEGG" id="scm:SCHCO_02701434"/>
<dbReference type="HOGENOM" id="CLU_051530_2_0_1"/>
<dbReference type="EMBL" id="GL377306">
    <property type="protein sequence ID" value="EFI96833.1"/>
    <property type="molecule type" value="Genomic_DNA"/>
</dbReference>
<proteinExistence type="predicted"/>